<reference evidence="2" key="1">
    <citation type="journal article" date="2019" name="Int. J. Syst. Evol. Microbiol.">
        <title>The Global Catalogue of Microorganisms (GCM) 10K type strain sequencing project: providing services to taxonomists for standard genome sequencing and annotation.</title>
        <authorList>
            <consortium name="The Broad Institute Genomics Platform"/>
            <consortium name="The Broad Institute Genome Sequencing Center for Infectious Disease"/>
            <person name="Wu L."/>
            <person name="Ma J."/>
        </authorList>
    </citation>
    <scope>NUCLEOTIDE SEQUENCE [LARGE SCALE GENOMIC DNA]</scope>
    <source>
        <strain evidence="2">JCM 19129</strain>
    </source>
</reference>
<organism evidence="1 2">
    <name type="scientific">Nesterenkonia rhizosphaerae</name>
    <dbReference type="NCBI Taxonomy" id="1348272"/>
    <lineage>
        <taxon>Bacteria</taxon>
        <taxon>Bacillati</taxon>
        <taxon>Actinomycetota</taxon>
        <taxon>Actinomycetes</taxon>
        <taxon>Micrococcales</taxon>
        <taxon>Micrococcaceae</taxon>
        <taxon>Nesterenkonia</taxon>
    </lineage>
</organism>
<name>A0ABP9G4C5_9MICC</name>
<gene>
    <name evidence="1" type="ORF">GCM10025790_22840</name>
</gene>
<evidence type="ECO:0000313" key="1">
    <source>
        <dbReference type="EMBL" id="GAA4924999.1"/>
    </source>
</evidence>
<proteinExistence type="predicted"/>
<dbReference type="EMBL" id="BAABLW010000007">
    <property type="protein sequence ID" value="GAA4924999.1"/>
    <property type="molecule type" value="Genomic_DNA"/>
</dbReference>
<evidence type="ECO:0000313" key="2">
    <source>
        <dbReference type="Proteomes" id="UP001500368"/>
    </source>
</evidence>
<comment type="caution">
    <text evidence="1">The sequence shown here is derived from an EMBL/GenBank/DDBJ whole genome shotgun (WGS) entry which is preliminary data.</text>
</comment>
<dbReference type="RefSeq" id="WP_345478138.1">
    <property type="nucleotide sequence ID" value="NZ_BAABLW010000007.1"/>
</dbReference>
<dbReference type="Proteomes" id="UP001500368">
    <property type="component" value="Unassembled WGS sequence"/>
</dbReference>
<accession>A0ABP9G4C5</accession>
<sequence length="307" mass="34498">MTTLAAHNLLEDMRDADVASLRVVEGDTGASFYVSHTNDIDGDVVEEEPDEWEDRLRDVTMDFSEMDRLFERDDVNDQVKGWRIDAVAYNSGEPIDRIDGMTRQEAEARRDQLLDAAQPKGPRETLAEAWRAQGKSEEAIAEARSVLDDLDGLDSYPNSWTDTIDDEFPDDIDRRRAMRDITASLEDDHDLDPDSLEDSAAFEHALDLVRRGNTDAASIADRAVAYAKGVSELEYEGAPDRSREKQALNYYYDQIDEEFPGPENAELRRQGYELGINYATENAGRGDGSMFNSASRSLINELRASRG</sequence>
<keyword evidence="2" id="KW-1185">Reference proteome</keyword>
<protein>
    <submittedName>
        <fullName evidence="1">Uncharacterized protein</fullName>
    </submittedName>
</protein>